<feature type="transmembrane region" description="Helical" evidence="2">
    <location>
        <begin position="91"/>
        <end position="112"/>
    </location>
</feature>
<sequence>MVSLSWHQVSPGLRSEVDPAMTRNKSRHFTTLVIFMVYLILLLISWVAACVYSLRPSLSTSDYEDAQGKLSPEALQSVTTWTTAIRALNTVVAISTIPVVSAILAHAAVVYAQRQNDSNKLSPRQLLSLADEPWARLTANHTSGFALLGLILVTYCVLFSFVRAVAIKPQEMRVISCLDDPARRYDGPGCDSGIPSTFVTLGFDPTPTSVDQVPRDRIVKRLADKLVTGQSATEQPYLWYDLTEGPGSKPENSQPHTLSNYLEHPNRGNSYFVSALPSTTNTGVLRESAMRLKSSVTCDIIGYRSYPTACSGTQAFEGAFRSAGVQVKFCVLQTAMALDPGRDRRQIREELFLDSTIPSDSEIRNMAVRANYTARCVANSTRDYFELPNLRNGGGLAEPLHTTDGMGEILERKSNDVREVSVGDDETPSENNTPATKASTPPPMQQAPGPLVLALLAALGNDSFLGLASRAEGMDERNDAARLAAAASICARGLPLSSFTKQNISDACTGLYDAAIDPNGASPQLRTSPSFRLDVLVASWFAALNPGGPQGKAMAESALAAGLFFANEALLTGAAEPATSTPTIPKRQSGPVNEAAPRAIHSAMGTSIIKPSVTSAAIGILSFFLAVEAIVLAVLSTMACCSRTIGTRFKPATMLFAGAQLRDELIPPDKARSTHKEKGLDAKVQEKKAIPETTKPSKAHVAGGNREKPENMAEQLDLKKIPAGGKKAVHIKERGSKDSLVRKYKNEDSSGTPSRSSSISSWGEAWKRLPMPPHLGPVSQGAEDRIPWFEPAPRGYASPERQQSSQAQQSYGEGDSVPPPVEELHHFMPTSPCTRTVSFAEGKPETITVRRERSLQNRPLPEAEVEAEAPEPEQGANQTRPQVSGPYSGFCLSPTFGDMPSPTSDLASARPLRELNTSHRRGSTG</sequence>
<feature type="region of interest" description="Disordered" evidence="1">
    <location>
        <begin position="411"/>
        <end position="447"/>
    </location>
</feature>
<gene>
    <name evidence="3" type="ORF">PoMZ_07751</name>
</gene>
<dbReference type="AlphaFoldDB" id="A0A4V1C6R5"/>
<accession>A0A4V1C6R5</accession>
<feature type="compositionally biased region" description="Polar residues" evidence="1">
    <location>
        <begin position="429"/>
        <end position="439"/>
    </location>
</feature>
<feature type="region of interest" description="Disordered" evidence="1">
    <location>
        <begin position="687"/>
        <end position="925"/>
    </location>
</feature>
<evidence type="ECO:0000256" key="1">
    <source>
        <dbReference type="SAM" id="MobiDB-lite"/>
    </source>
</evidence>
<evidence type="ECO:0000313" key="4">
    <source>
        <dbReference type="Proteomes" id="UP000294847"/>
    </source>
</evidence>
<feature type="transmembrane region" description="Helical" evidence="2">
    <location>
        <begin position="145"/>
        <end position="166"/>
    </location>
</feature>
<feature type="transmembrane region" description="Helical" evidence="2">
    <location>
        <begin position="29"/>
        <end position="54"/>
    </location>
</feature>
<feature type="compositionally biased region" description="Polar residues" evidence="1">
    <location>
        <begin position="800"/>
        <end position="811"/>
    </location>
</feature>
<feature type="compositionally biased region" description="Basic and acidic residues" evidence="1">
    <location>
        <begin position="730"/>
        <end position="748"/>
    </location>
</feature>
<keyword evidence="2" id="KW-0812">Transmembrane</keyword>
<reference evidence="3 4" key="1">
    <citation type="journal article" date="2019" name="Mol. Biol. Evol.">
        <title>Blast fungal genomes show frequent chromosomal changes, gene gains and losses, and effector gene turnover.</title>
        <authorList>
            <person name="Gomez Luciano L.B."/>
            <person name="Jason Tsai I."/>
            <person name="Chuma I."/>
            <person name="Tosa Y."/>
            <person name="Chen Y.H."/>
            <person name="Li J.Y."/>
            <person name="Li M.Y."/>
            <person name="Jade Lu M.Y."/>
            <person name="Nakayashiki H."/>
            <person name="Li W.H."/>
        </authorList>
    </citation>
    <scope>NUCLEOTIDE SEQUENCE [LARGE SCALE GENOMIC DNA]</scope>
    <source>
        <strain evidence="3">MZ5-1-6</strain>
    </source>
</reference>
<protein>
    <recommendedName>
        <fullName evidence="5">Transmembrane protein</fullName>
    </recommendedName>
</protein>
<organism evidence="3 4">
    <name type="scientific">Pyricularia oryzae</name>
    <name type="common">Rice blast fungus</name>
    <name type="synonym">Magnaporthe oryzae</name>
    <dbReference type="NCBI Taxonomy" id="318829"/>
    <lineage>
        <taxon>Eukaryota</taxon>
        <taxon>Fungi</taxon>
        <taxon>Dikarya</taxon>
        <taxon>Ascomycota</taxon>
        <taxon>Pezizomycotina</taxon>
        <taxon>Sordariomycetes</taxon>
        <taxon>Sordariomycetidae</taxon>
        <taxon>Magnaporthales</taxon>
        <taxon>Pyriculariaceae</taxon>
        <taxon>Pyricularia</taxon>
    </lineage>
</organism>
<feature type="compositionally biased region" description="Basic and acidic residues" evidence="1">
    <location>
        <begin position="705"/>
        <end position="720"/>
    </location>
</feature>
<keyword evidence="2" id="KW-0472">Membrane</keyword>
<feature type="transmembrane region" description="Helical" evidence="2">
    <location>
        <begin position="616"/>
        <end position="641"/>
    </location>
</feature>
<dbReference type="EMBL" id="CP034207">
    <property type="protein sequence ID" value="QBZ60808.1"/>
    <property type="molecule type" value="Genomic_DNA"/>
</dbReference>
<keyword evidence="2" id="KW-1133">Transmembrane helix</keyword>
<feature type="compositionally biased region" description="Basic and acidic residues" evidence="1">
    <location>
        <begin position="411"/>
        <end position="421"/>
    </location>
</feature>
<evidence type="ECO:0000256" key="2">
    <source>
        <dbReference type="SAM" id="Phobius"/>
    </source>
</evidence>
<evidence type="ECO:0000313" key="3">
    <source>
        <dbReference type="EMBL" id="QBZ60808.1"/>
    </source>
</evidence>
<feature type="compositionally biased region" description="Low complexity" evidence="1">
    <location>
        <begin position="749"/>
        <end position="761"/>
    </location>
</feature>
<feature type="compositionally biased region" description="Basic and acidic residues" evidence="1">
    <location>
        <begin position="842"/>
        <end position="855"/>
    </location>
</feature>
<name>A0A4V1C6R5_PYROR</name>
<proteinExistence type="predicted"/>
<evidence type="ECO:0008006" key="5">
    <source>
        <dbReference type="Google" id="ProtNLM"/>
    </source>
</evidence>
<dbReference type="Proteomes" id="UP000294847">
    <property type="component" value="Chromosome 4"/>
</dbReference>